<keyword evidence="2" id="KW-1185">Reference proteome</keyword>
<name>A0A2G5DET8_AQUCA</name>
<dbReference type="Proteomes" id="UP000230069">
    <property type="component" value="Unassembled WGS sequence"/>
</dbReference>
<accession>A0A2G5DET8</accession>
<reference evidence="1 2" key="1">
    <citation type="submission" date="2017-09" db="EMBL/GenBank/DDBJ databases">
        <title>WGS assembly of Aquilegia coerulea Goldsmith.</title>
        <authorList>
            <person name="Hodges S."/>
            <person name="Kramer E."/>
            <person name="Nordborg M."/>
            <person name="Tomkins J."/>
            <person name="Borevitz J."/>
            <person name="Derieg N."/>
            <person name="Yan J."/>
            <person name="Mihaltcheva S."/>
            <person name="Hayes R.D."/>
            <person name="Rokhsar D."/>
        </authorList>
    </citation>
    <scope>NUCLEOTIDE SEQUENCE [LARGE SCALE GENOMIC DNA]</scope>
    <source>
        <strain evidence="2">cv. Goldsmith</strain>
    </source>
</reference>
<evidence type="ECO:0000313" key="2">
    <source>
        <dbReference type="Proteomes" id="UP000230069"/>
    </source>
</evidence>
<dbReference type="AlphaFoldDB" id="A0A2G5DET8"/>
<organism evidence="1 2">
    <name type="scientific">Aquilegia coerulea</name>
    <name type="common">Rocky mountain columbine</name>
    <dbReference type="NCBI Taxonomy" id="218851"/>
    <lineage>
        <taxon>Eukaryota</taxon>
        <taxon>Viridiplantae</taxon>
        <taxon>Streptophyta</taxon>
        <taxon>Embryophyta</taxon>
        <taxon>Tracheophyta</taxon>
        <taxon>Spermatophyta</taxon>
        <taxon>Magnoliopsida</taxon>
        <taxon>Ranunculales</taxon>
        <taxon>Ranunculaceae</taxon>
        <taxon>Thalictroideae</taxon>
        <taxon>Aquilegia</taxon>
    </lineage>
</organism>
<evidence type="ECO:0000313" key="1">
    <source>
        <dbReference type="EMBL" id="PIA41737.1"/>
    </source>
</evidence>
<sequence>MSLYFQQSLQYGSNRFFSLTLQENGTHRGWKMKRVFCKCRSLFFTGWYGLSSFRFYFWDLLLSRGRVFHTEICQGPMITFHKTGMNSYAFKVKAGMIWAVEERTMEL</sequence>
<gene>
    <name evidence="1" type="ORF">AQUCO_02200281v1</name>
</gene>
<dbReference type="InParanoid" id="A0A2G5DET8"/>
<dbReference type="EMBL" id="KZ305039">
    <property type="protein sequence ID" value="PIA41737.1"/>
    <property type="molecule type" value="Genomic_DNA"/>
</dbReference>
<proteinExistence type="predicted"/>
<protein>
    <submittedName>
        <fullName evidence="1">Uncharacterized protein</fullName>
    </submittedName>
</protein>